<comment type="subcellular location">
    <subcellularLocation>
        <location evidence="1">Membrane</location>
        <topology evidence="1">Multi-pass membrane protein</topology>
    </subcellularLocation>
</comment>
<keyword evidence="4 5" id="KW-0472">Membrane</keyword>
<evidence type="ECO:0000256" key="4">
    <source>
        <dbReference type="ARBA" id="ARBA00023136"/>
    </source>
</evidence>
<dbReference type="PANTHER" id="PTHR22950:SF349">
    <property type="entry name" value="AMINO ACID TRANSPORTER TRANSMEMBRANE DOMAIN-CONTAINING PROTEIN"/>
    <property type="match status" value="1"/>
</dbReference>
<dbReference type="PANTHER" id="PTHR22950">
    <property type="entry name" value="AMINO ACID TRANSPORTER"/>
    <property type="match status" value="1"/>
</dbReference>
<keyword evidence="2 5" id="KW-0812">Transmembrane</keyword>
<feature type="transmembrane region" description="Helical" evidence="5">
    <location>
        <begin position="171"/>
        <end position="189"/>
    </location>
</feature>
<gene>
    <name evidence="7" type="ORF">BRAN1462_LOCUS52763</name>
</gene>
<feature type="domain" description="Amino acid transporter transmembrane" evidence="6">
    <location>
        <begin position="36"/>
        <end position="418"/>
    </location>
</feature>
<feature type="transmembrane region" description="Helical" evidence="5">
    <location>
        <begin position="369"/>
        <end position="390"/>
    </location>
</feature>
<proteinExistence type="predicted"/>
<evidence type="ECO:0000256" key="1">
    <source>
        <dbReference type="ARBA" id="ARBA00004141"/>
    </source>
</evidence>
<sequence>METGSTCGSQASTAPASAEASYDGAGDSPGSAASASGFWATVINITKAFVGAASFALPKAFSDGGLVGASVGIVVLAFFSHFALSRLARCSHLVPGGSRPTYPAVGQAALGAVGRFLAWFGMLAMTLGVCGSYVVFMVTRLELVTGVGQDWGLCVVCVLVTLLSWLRSYRLLAYTSFFGILALVFALAVQCVDVSRQDFAPLAELEPFVRVDSYGKFLGNAGFLYLISTAILPLEQSMQEEVRPHFGKAMAFAMVPVTILNIVFAAFAYWGYGDCLHAPTQCVQGLVVDNLPPGTLTNVVNALLSVDLLFTCIVFLLPMSQLLEKELLDEARFGEWSVEIRRNVLRTLMVVGIAWVAKGVPVFDLLTGLSGGFGNNILGLILPPVFYVVLRWRHKASPAHTASHALELAACGVCFLFGLGFIALTLTTFVAQVSGR</sequence>
<evidence type="ECO:0000313" key="7">
    <source>
        <dbReference type="EMBL" id="CAD9634941.1"/>
    </source>
</evidence>
<dbReference type="InterPro" id="IPR013057">
    <property type="entry name" value="AA_transpt_TM"/>
</dbReference>
<evidence type="ECO:0000259" key="6">
    <source>
        <dbReference type="Pfam" id="PF01490"/>
    </source>
</evidence>
<accession>A0A7S2Q7P2</accession>
<feature type="transmembrane region" description="Helical" evidence="5">
    <location>
        <begin position="344"/>
        <end position="363"/>
    </location>
</feature>
<feature type="transmembrane region" description="Helical" evidence="5">
    <location>
        <begin position="116"/>
        <end position="136"/>
    </location>
</feature>
<evidence type="ECO:0000256" key="3">
    <source>
        <dbReference type="ARBA" id="ARBA00022989"/>
    </source>
</evidence>
<feature type="transmembrane region" description="Helical" evidence="5">
    <location>
        <begin position="410"/>
        <end position="431"/>
    </location>
</feature>
<dbReference type="EMBL" id="HBGW01083133">
    <property type="protein sequence ID" value="CAD9634941.1"/>
    <property type="molecule type" value="Transcribed_RNA"/>
</dbReference>
<keyword evidence="3 5" id="KW-1133">Transmembrane helix</keyword>
<protein>
    <recommendedName>
        <fullName evidence="6">Amino acid transporter transmembrane domain-containing protein</fullName>
    </recommendedName>
</protein>
<evidence type="ECO:0000256" key="2">
    <source>
        <dbReference type="ARBA" id="ARBA00022692"/>
    </source>
</evidence>
<feature type="transmembrane region" description="Helical" evidence="5">
    <location>
        <begin position="246"/>
        <end position="270"/>
    </location>
</feature>
<dbReference type="GO" id="GO:0015179">
    <property type="term" value="F:L-amino acid transmembrane transporter activity"/>
    <property type="evidence" value="ECO:0007669"/>
    <property type="project" value="TreeGrafter"/>
</dbReference>
<feature type="transmembrane region" description="Helical" evidence="5">
    <location>
        <begin position="148"/>
        <end position="166"/>
    </location>
</feature>
<dbReference type="GO" id="GO:0005774">
    <property type="term" value="C:vacuolar membrane"/>
    <property type="evidence" value="ECO:0007669"/>
    <property type="project" value="TreeGrafter"/>
</dbReference>
<dbReference type="Pfam" id="PF01490">
    <property type="entry name" value="Aa_trans"/>
    <property type="match status" value="1"/>
</dbReference>
<evidence type="ECO:0000256" key="5">
    <source>
        <dbReference type="SAM" id="Phobius"/>
    </source>
</evidence>
<feature type="transmembrane region" description="Helical" evidence="5">
    <location>
        <begin position="64"/>
        <end position="84"/>
    </location>
</feature>
<feature type="transmembrane region" description="Helical" evidence="5">
    <location>
        <begin position="217"/>
        <end position="234"/>
    </location>
</feature>
<dbReference type="AlphaFoldDB" id="A0A7S2Q7P2"/>
<organism evidence="7">
    <name type="scientific">Zooxanthella nutricula</name>
    <dbReference type="NCBI Taxonomy" id="1333877"/>
    <lineage>
        <taxon>Eukaryota</taxon>
        <taxon>Sar</taxon>
        <taxon>Alveolata</taxon>
        <taxon>Dinophyceae</taxon>
        <taxon>Peridiniales</taxon>
        <taxon>Peridiniales incertae sedis</taxon>
        <taxon>Zooxanthella</taxon>
    </lineage>
</organism>
<name>A0A7S2Q7P2_9DINO</name>
<reference evidence="7" key="1">
    <citation type="submission" date="2021-01" db="EMBL/GenBank/DDBJ databases">
        <authorList>
            <person name="Corre E."/>
            <person name="Pelletier E."/>
            <person name="Niang G."/>
            <person name="Scheremetjew M."/>
            <person name="Finn R."/>
            <person name="Kale V."/>
            <person name="Holt S."/>
            <person name="Cochrane G."/>
            <person name="Meng A."/>
            <person name="Brown T."/>
            <person name="Cohen L."/>
        </authorList>
    </citation>
    <scope>NUCLEOTIDE SEQUENCE</scope>
    <source>
        <strain evidence="7">RCC3387</strain>
    </source>
</reference>